<organism evidence="1 2">
    <name type="scientific">Actinoalloteichus fjordicus</name>
    <dbReference type="NCBI Taxonomy" id="1612552"/>
    <lineage>
        <taxon>Bacteria</taxon>
        <taxon>Bacillati</taxon>
        <taxon>Actinomycetota</taxon>
        <taxon>Actinomycetes</taxon>
        <taxon>Pseudonocardiales</taxon>
        <taxon>Pseudonocardiaceae</taxon>
        <taxon>Actinoalloteichus</taxon>
    </lineage>
</organism>
<evidence type="ECO:0000313" key="2">
    <source>
        <dbReference type="Proteomes" id="UP000185511"/>
    </source>
</evidence>
<reference evidence="2" key="1">
    <citation type="submission" date="2016-06" db="EMBL/GenBank/DDBJ databases">
        <title>Complete genome sequence of Actinoalloteichus fjordicus DSM 46855 (=ADI127-17), type strain of the new species Actinoalloteichus fjordicus.</title>
        <authorList>
            <person name="Ruckert C."/>
            <person name="Nouioui I."/>
            <person name="Willmese J."/>
            <person name="van Wezel G."/>
            <person name="Klenk H.-P."/>
            <person name="Kalinowski J."/>
            <person name="Zotchev S.B."/>
        </authorList>
    </citation>
    <scope>NUCLEOTIDE SEQUENCE [LARGE SCALE GENOMIC DNA]</scope>
    <source>
        <strain evidence="2">ADI127-7</strain>
    </source>
</reference>
<name>A0AAC9LDN1_9PSEU</name>
<dbReference type="RefSeq" id="WP_075741397.1">
    <property type="nucleotide sequence ID" value="NZ_CP016076.1"/>
</dbReference>
<dbReference type="EMBL" id="CP016076">
    <property type="protein sequence ID" value="APU15717.1"/>
    <property type="molecule type" value="Genomic_DNA"/>
</dbReference>
<keyword evidence="2" id="KW-1185">Reference proteome</keyword>
<accession>A0AAC9LDN1</accession>
<sequence>MSTETTVWWQDVPTTMREIADRHAVDVRTTGTPRVGAEVPTLCGTTMAVRLIRRCLGRITTCADCQDRARELCGLPPLDTERGHDDD</sequence>
<protein>
    <submittedName>
        <fullName evidence="1">Uncharacterized protein</fullName>
    </submittedName>
</protein>
<dbReference type="Proteomes" id="UP000185511">
    <property type="component" value="Chromosome"/>
</dbReference>
<evidence type="ECO:0000313" key="1">
    <source>
        <dbReference type="EMBL" id="APU15717.1"/>
    </source>
</evidence>
<dbReference type="KEGG" id="acad:UA74_18445"/>
<dbReference type="AlphaFoldDB" id="A0AAC9LDN1"/>
<proteinExistence type="predicted"/>
<gene>
    <name evidence="1" type="ORF">UA74_18445</name>
</gene>